<dbReference type="EMBL" id="JANIEX010001463">
    <property type="protein sequence ID" value="KAJ3557643.1"/>
    <property type="molecule type" value="Genomic_DNA"/>
</dbReference>
<evidence type="ECO:0000256" key="1">
    <source>
        <dbReference type="SAM" id="MobiDB-lite"/>
    </source>
</evidence>
<keyword evidence="3" id="KW-1185">Reference proteome</keyword>
<accession>A0AAD5VFY0</accession>
<protein>
    <submittedName>
        <fullName evidence="2">Uncharacterized protein</fullName>
    </submittedName>
</protein>
<feature type="region of interest" description="Disordered" evidence="1">
    <location>
        <begin position="1"/>
        <end position="37"/>
    </location>
</feature>
<feature type="compositionally biased region" description="Acidic residues" evidence="1">
    <location>
        <begin position="13"/>
        <end position="29"/>
    </location>
</feature>
<gene>
    <name evidence="2" type="ORF">NP233_g11687</name>
</gene>
<dbReference type="AlphaFoldDB" id="A0AAD5VFY0"/>
<proteinExistence type="predicted"/>
<dbReference type="Proteomes" id="UP001213000">
    <property type="component" value="Unassembled WGS sequence"/>
</dbReference>
<organism evidence="2 3">
    <name type="scientific">Leucocoprinus birnbaumii</name>
    <dbReference type="NCBI Taxonomy" id="56174"/>
    <lineage>
        <taxon>Eukaryota</taxon>
        <taxon>Fungi</taxon>
        <taxon>Dikarya</taxon>
        <taxon>Basidiomycota</taxon>
        <taxon>Agaricomycotina</taxon>
        <taxon>Agaricomycetes</taxon>
        <taxon>Agaricomycetidae</taxon>
        <taxon>Agaricales</taxon>
        <taxon>Agaricineae</taxon>
        <taxon>Agaricaceae</taxon>
        <taxon>Leucocoprinus</taxon>
    </lineage>
</organism>
<comment type="caution">
    <text evidence="2">The sequence shown here is derived from an EMBL/GenBank/DDBJ whole genome shotgun (WGS) entry which is preliminary data.</text>
</comment>
<sequence>MDETFGHNTRPEDELDLHDELESSEADEESQMKAPEGLRLSVRAVPDLSRHRALSLARAHSSLPATGYCLPS</sequence>
<reference evidence="2" key="1">
    <citation type="submission" date="2022-07" db="EMBL/GenBank/DDBJ databases">
        <title>Genome Sequence of Leucocoprinus birnbaumii.</title>
        <authorList>
            <person name="Buettner E."/>
        </authorList>
    </citation>
    <scope>NUCLEOTIDE SEQUENCE</scope>
    <source>
        <strain evidence="2">VT141</strain>
    </source>
</reference>
<name>A0AAD5VFY0_9AGAR</name>
<evidence type="ECO:0000313" key="3">
    <source>
        <dbReference type="Proteomes" id="UP001213000"/>
    </source>
</evidence>
<evidence type="ECO:0000313" key="2">
    <source>
        <dbReference type="EMBL" id="KAJ3557643.1"/>
    </source>
</evidence>